<accession>A0A3M6H0Y0</accession>
<evidence type="ECO:0000313" key="1">
    <source>
        <dbReference type="EMBL" id="RMM15005.1"/>
    </source>
</evidence>
<dbReference type="AlphaFoldDB" id="A0A3M6H0Y0"/>
<comment type="caution">
    <text evidence="1">The sequence shown here is derived from an EMBL/GenBank/DDBJ whole genome shotgun (WGS) entry which is preliminary data.</text>
</comment>
<protein>
    <submittedName>
        <fullName evidence="1">Uncharacterized protein</fullName>
    </submittedName>
</protein>
<evidence type="ECO:0000313" key="2">
    <source>
        <dbReference type="Proteomes" id="UP000278587"/>
    </source>
</evidence>
<reference evidence="1 2" key="1">
    <citation type="submission" date="2018-08" db="EMBL/GenBank/DDBJ databases">
        <title>Recombination of ecologically and evolutionarily significant loci maintains genetic cohesion in the Pseudomonas syringae species complex.</title>
        <authorList>
            <person name="Dillon M."/>
            <person name="Thakur S."/>
            <person name="Almeida R.N.D."/>
            <person name="Weir B.S."/>
            <person name="Guttman D.S."/>
        </authorList>
    </citation>
    <scope>NUCLEOTIDE SEQUENCE [LARGE SCALE GENOMIC DNA]</scope>
    <source>
        <strain evidence="1 2">ICMP 4086</strain>
    </source>
</reference>
<name>A0A3M6H0Y0_9PSED</name>
<organism evidence="1 2">
    <name type="scientific">Pseudomonas caricapapayae</name>
    <dbReference type="NCBI Taxonomy" id="46678"/>
    <lineage>
        <taxon>Bacteria</taxon>
        <taxon>Pseudomonadati</taxon>
        <taxon>Pseudomonadota</taxon>
        <taxon>Gammaproteobacteria</taxon>
        <taxon>Pseudomonadales</taxon>
        <taxon>Pseudomonadaceae</taxon>
        <taxon>Pseudomonas</taxon>
    </lineage>
</organism>
<sequence>MAVIRWRSRDLSSVCIGLYDKTTENSIWLWTLILD</sequence>
<proteinExistence type="predicted"/>
<dbReference type="Proteomes" id="UP000278587">
    <property type="component" value="Unassembled WGS sequence"/>
</dbReference>
<gene>
    <name evidence="1" type="ORF">ALQ84_200037</name>
</gene>
<dbReference type="EMBL" id="RBOC01000011">
    <property type="protein sequence ID" value="RMM15005.1"/>
    <property type="molecule type" value="Genomic_DNA"/>
</dbReference>